<dbReference type="PANTHER" id="PTHR12526:SF510">
    <property type="entry name" value="D-INOSITOL 3-PHOSPHATE GLYCOSYLTRANSFERASE"/>
    <property type="match status" value="1"/>
</dbReference>
<comment type="catalytic activity">
    <reaction evidence="6 7">
        <text>1D-myo-inositol 3-phosphate + UDP-N-acetyl-alpha-D-glucosamine = 1D-myo-inositol 2-acetamido-2-deoxy-alpha-D-glucopyranoside 3-phosphate + UDP + H(+)</text>
        <dbReference type="Rhea" id="RHEA:26188"/>
        <dbReference type="ChEBI" id="CHEBI:15378"/>
        <dbReference type="ChEBI" id="CHEBI:57705"/>
        <dbReference type="ChEBI" id="CHEBI:58223"/>
        <dbReference type="ChEBI" id="CHEBI:58401"/>
        <dbReference type="ChEBI" id="CHEBI:58892"/>
        <dbReference type="EC" id="2.4.1.250"/>
    </reaction>
</comment>
<keyword evidence="3 7" id="KW-0808">Transferase</keyword>
<feature type="binding site" evidence="7">
    <location>
        <position position="360"/>
    </location>
    <ligand>
        <name>Mg(2+)</name>
        <dbReference type="ChEBI" id="CHEBI:18420"/>
    </ligand>
</feature>
<sequence length="582" mass="60693">MSDSLRVVTGGGGRSATSAGSGSPRRVALLSLHTSPLEQPGTGDAGGMNVYVLQTARRLARRGVEVEVFTRATSSEHPPLVRVEPGLLVRNIIAGPFEGLGKNDLPAQLCAFAAGVLRVEARHEPGYYDLVHSHYWLSGQVGWLARERMGAPLVHTAHTLARVKNAALAEGEPAEPRVRVIGEQQVVDEADRLVANTSVEAEQLVRLYGADPAAVVTVEPGVDLDCFTPGERSEARRTLRAAGVVLPPDPVVLTFVGRIQPLKAPDVLLRAAARLLAEEPRLRGRLAVLVVGGPSGSGLQEPEALQKLAGELGITDVVTFLPPRSGAELADVYRASDVVAVPSHNESFGLVALEAQACGTPVVAADVGGLSVAVVDGSTGLLVPSHAPEDWAAALRAVALPATGSPDEVPESVRSRAAGVRPENAVRHANDFSWDRTTDGLLRAYRQAALAFGRGVRDAGGAGTGTDGEGRGVSSDADGSSPEEAVRTVERTLRDRDLDFDHASPGRFLVRLPGNGSNGRVAGSWSGATGCSSRRSCAAAPTRTRPGSTTSCSGATPGCTGCTTRSTRTVTSTWWGGWGRTP</sequence>
<comment type="similarity">
    <text evidence="1 7">Belongs to the glycosyltransferase group 1 family. MshA subfamily.</text>
</comment>
<evidence type="ECO:0000256" key="7">
    <source>
        <dbReference type="HAMAP-Rule" id="MF_01695"/>
    </source>
</evidence>
<feature type="binding site" evidence="7">
    <location>
        <position position="346"/>
    </location>
    <ligand>
        <name>UDP-N-acetyl-alpha-D-glucosamine</name>
        <dbReference type="ChEBI" id="CHEBI:57705"/>
    </ligand>
</feature>
<keyword evidence="5 7" id="KW-0460">Magnesium</keyword>
<keyword evidence="2 7" id="KW-0328">Glycosyltransferase</keyword>
<comment type="function">
    <text evidence="7">Catalyzes the transfer of a N-acetyl-glucosamine moiety to 1D-myo-inositol 3-phosphate to produce 1D-myo-inositol 2-acetamido-2-deoxy-glucopyranoside 3-phosphate in the mycothiol biosynthesis pathway.</text>
</comment>
<feature type="binding site" evidence="7">
    <location>
        <position position="159"/>
    </location>
    <ligand>
        <name>1D-myo-inositol 3-phosphate</name>
        <dbReference type="ChEBI" id="CHEBI:58401"/>
    </ligand>
</feature>
<reference evidence="11 12" key="1">
    <citation type="submission" date="2013-07" db="EMBL/GenBank/DDBJ databases">
        <authorList>
            <consortium name="DOE Joint Genome Institute"/>
            <person name="Reeve W."/>
            <person name="Huntemann M."/>
            <person name="Han J."/>
            <person name="Chen A."/>
            <person name="Kyrpides N."/>
            <person name="Mavromatis K."/>
            <person name="Markowitz V."/>
            <person name="Palaniappan K."/>
            <person name="Ivanova N."/>
            <person name="Schaumberg A."/>
            <person name="Pati A."/>
            <person name="Liolios K."/>
            <person name="Nordberg H.P."/>
            <person name="Cantor M.N."/>
            <person name="Hua S.X."/>
            <person name="Woyke T."/>
        </authorList>
    </citation>
    <scope>NUCLEOTIDE SEQUENCE [LARGE SCALE GENOMIC DNA]</scope>
    <source>
        <strain evidence="11 12">DSM 43889</strain>
    </source>
</reference>
<evidence type="ECO:0000256" key="4">
    <source>
        <dbReference type="ARBA" id="ARBA00022723"/>
    </source>
</evidence>
<feature type="binding site" evidence="7">
    <location>
        <position position="336"/>
    </location>
    <ligand>
        <name>Mg(2+)</name>
        <dbReference type="ChEBI" id="CHEBI:18420"/>
    </ligand>
</feature>
<feature type="binding site" evidence="7">
    <location>
        <position position="47"/>
    </location>
    <ligand>
        <name>UDP-N-acetyl-alpha-D-glucosamine</name>
        <dbReference type="ChEBI" id="CHEBI:57705"/>
    </ligand>
</feature>
<feature type="compositionally biased region" description="Gly residues" evidence="8">
    <location>
        <begin position="458"/>
        <end position="467"/>
    </location>
</feature>
<evidence type="ECO:0000256" key="8">
    <source>
        <dbReference type="SAM" id="MobiDB-lite"/>
    </source>
</evidence>
<evidence type="ECO:0000256" key="1">
    <source>
        <dbReference type="ARBA" id="ARBA00008449"/>
    </source>
</evidence>
<feature type="binding site" evidence="7">
    <location>
        <position position="179"/>
    </location>
    <ligand>
        <name>1D-myo-inositol 3-phosphate</name>
        <dbReference type="ChEBI" id="CHEBI:58401"/>
    </ligand>
</feature>
<dbReference type="EMBL" id="AUBJ02000001">
    <property type="protein sequence ID" value="MCP2333309.1"/>
    <property type="molecule type" value="Genomic_DNA"/>
</dbReference>
<keyword evidence="12" id="KW-1185">Reference proteome</keyword>
<feature type="region of interest" description="Disordered" evidence="8">
    <location>
        <begin position="1"/>
        <end position="24"/>
    </location>
</feature>
<feature type="binding site" evidence="7">
    <location>
        <position position="324"/>
    </location>
    <ligand>
        <name>UDP-N-acetyl-alpha-D-glucosamine</name>
        <dbReference type="ChEBI" id="CHEBI:57705"/>
    </ligand>
</feature>
<keyword evidence="4 7" id="KW-0479">Metal-binding</keyword>
<feature type="binding site" evidence="7">
    <location>
        <position position="33"/>
    </location>
    <ligand>
        <name>1D-myo-inositol 3-phosphate</name>
        <dbReference type="ChEBI" id="CHEBI:58401"/>
    </ligand>
</feature>
<comment type="subunit">
    <text evidence="7">Homodimer.</text>
</comment>
<feature type="binding site" evidence="7">
    <location>
        <position position="135"/>
    </location>
    <ligand>
        <name>1D-myo-inositol 3-phosphate</name>
        <dbReference type="ChEBI" id="CHEBI:58401"/>
    </ligand>
</feature>
<accession>A0ABT1JLB5</accession>
<feature type="binding site" evidence="7">
    <location>
        <position position="258"/>
    </location>
    <ligand>
        <name>UDP-N-acetyl-alpha-D-glucosamine</name>
        <dbReference type="ChEBI" id="CHEBI:57705"/>
    </ligand>
</feature>
<dbReference type="InterPro" id="IPR017814">
    <property type="entry name" value="Mycothiol_biosynthesis_MshA"/>
</dbReference>
<dbReference type="Pfam" id="PF00534">
    <property type="entry name" value="Glycos_transf_1"/>
    <property type="match status" value="1"/>
</dbReference>
<feature type="binding site" evidence="7">
    <location>
        <position position="354"/>
    </location>
    <ligand>
        <name>UDP-N-acetyl-alpha-D-glucosamine</name>
        <dbReference type="ChEBI" id="CHEBI:57705"/>
    </ligand>
</feature>
<comment type="caution">
    <text evidence="11">The sequence shown here is derived from an EMBL/GenBank/DDBJ whole genome shotgun (WGS) entry which is preliminary data.</text>
</comment>
<dbReference type="NCBIfam" id="TIGR03449">
    <property type="entry name" value="mycothiol_MshA"/>
    <property type="match status" value="1"/>
</dbReference>
<feature type="domain" description="Glycosyl transferase family 1" evidence="9">
    <location>
        <begin position="246"/>
        <end position="397"/>
    </location>
</feature>
<gene>
    <name evidence="7" type="primary">mshA</name>
    <name evidence="11" type="ORF">G443_003579</name>
</gene>
<dbReference type="InterPro" id="IPR028098">
    <property type="entry name" value="Glyco_trans_4-like_N"/>
</dbReference>
<dbReference type="HAMAP" id="MF_01695">
    <property type="entry name" value="MshA"/>
    <property type="match status" value="1"/>
</dbReference>
<evidence type="ECO:0000313" key="12">
    <source>
        <dbReference type="Proteomes" id="UP000791080"/>
    </source>
</evidence>
<dbReference type="InterPro" id="IPR001296">
    <property type="entry name" value="Glyco_trans_1"/>
</dbReference>
<evidence type="ECO:0000313" key="11">
    <source>
        <dbReference type="EMBL" id="MCP2333309.1"/>
    </source>
</evidence>
<organism evidence="11 12">
    <name type="scientific">Actinoalloteichus caeruleus DSM 43889</name>
    <dbReference type="NCBI Taxonomy" id="1120930"/>
    <lineage>
        <taxon>Bacteria</taxon>
        <taxon>Bacillati</taxon>
        <taxon>Actinomycetota</taxon>
        <taxon>Actinomycetes</taxon>
        <taxon>Pseudonocardiales</taxon>
        <taxon>Pseudonocardiaceae</taxon>
        <taxon>Actinoalloteichus</taxon>
        <taxon>Actinoalloteichus cyanogriseus</taxon>
    </lineage>
</organism>
<dbReference type="Proteomes" id="UP000791080">
    <property type="component" value="Unassembled WGS sequence"/>
</dbReference>
<dbReference type="SUPFAM" id="SSF53756">
    <property type="entry name" value="UDP-Glycosyltransferase/glycogen phosphorylase"/>
    <property type="match status" value="1"/>
</dbReference>
<feature type="region of interest" description="Disordered" evidence="8">
    <location>
        <begin position="457"/>
        <end position="486"/>
    </location>
</feature>
<evidence type="ECO:0000259" key="9">
    <source>
        <dbReference type="Pfam" id="PF00534"/>
    </source>
</evidence>
<evidence type="ECO:0000259" key="10">
    <source>
        <dbReference type="Pfam" id="PF13579"/>
    </source>
</evidence>
<protein>
    <recommendedName>
        <fullName evidence="7">D-inositol-3-phosphate glycosyltransferase</fullName>
        <ecNumber evidence="7">2.4.1.250</ecNumber>
    </recommendedName>
    <alternativeName>
        <fullName evidence="7">N-acetylglucosamine-inositol-phosphate N-acetylglucosaminyltransferase</fullName>
        <shortName evidence="7">GlcNAc-Ins-P N-acetylglucosaminyltransferase</shortName>
    </alternativeName>
</protein>
<feature type="binding site" evidence="7">
    <location>
        <position position="102"/>
    </location>
    <ligand>
        <name>1D-myo-inositol 3-phosphate</name>
        <dbReference type="ChEBI" id="CHEBI:58401"/>
    </ligand>
</feature>
<dbReference type="PANTHER" id="PTHR12526">
    <property type="entry name" value="GLYCOSYLTRANSFERASE"/>
    <property type="match status" value="1"/>
</dbReference>
<feature type="binding site" evidence="7">
    <location>
        <begin position="44"/>
        <end position="49"/>
    </location>
    <ligand>
        <name>1D-myo-inositol 3-phosphate</name>
        <dbReference type="ChEBI" id="CHEBI:58401"/>
    </ligand>
</feature>
<feature type="compositionally biased region" description="Polar residues" evidence="8">
    <location>
        <begin position="545"/>
        <end position="554"/>
    </location>
</feature>
<feature type="binding site" evidence="7">
    <location>
        <position position="333"/>
    </location>
    <ligand>
        <name>Mg(2+)</name>
        <dbReference type="ChEBI" id="CHEBI:18420"/>
    </ligand>
</feature>
<evidence type="ECO:0000256" key="2">
    <source>
        <dbReference type="ARBA" id="ARBA00022676"/>
    </source>
</evidence>
<dbReference type="Gene3D" id="3.40.50.2000">
    <property type="entry name" value="Glycogen Phosphorylase B"/>
    <property type="match status" value="2"/>
</dbReference>
<feature type="binding site" evidence="7">
    <location>
        <position position="263"/>
    </location>
    <ligand>
        <name>UDP-N-acetyl-alpha-D-glucosamine</name>
        <dbReference type="ChEBI" id="CHEBI:57705"/>
    </ligand>
</feature>
<evidence type="ECO:0000256" key="3">
    <source>
        <dbReference type="ARBA" id="ARBA00022679"/>
    </source>
</evidence>
<proteinExistence type="inferred from homology"/>
<name>A0ABT1JLB5_ACTCY</name>
<feature type="domain" description="Glycosyltransferase subfamily 4-like N-terminal" evidence="10">
    <location>
        <begin position="46"/>
        <end position="221"/>
    </location>
</feature>
<feature type="binding site" evidence="7">
    <location>
        <position position="334"/>
    </location>
    <ligand>
        <name>Mg(2+)</name>
        <dbReference type="ChEBI" id="CHEBI:18420"/>
    </ligand>
</feature>
<feature type="binding site" evidence="7">
    <location>
        <begin position="39"/>
        <end position="40"/>
    </location>
    <ligand>
        <name>UDP-N-acetyl-alpha-D-glucosamine</name>
        <dbReference type="ChEBI" id="CHEBI:57705"/>
    </ligand>
</feature>
<evidence type="ECO:0000256" key="5">
    <source>
        <dbReference type="ARBA" id="ARBA00022842"/>
    </source>
</evidence>
<reference evidence="11 12" key="2">
    <citation type="submission" date="2022-06" db="EMBL/GenBank/DDBJ databases">
        <title>Genomic Encyclopedia of Type Strains, Phase I: the one thousand microbial genomes (KMG-I) project.</title>
        <authorList>
            <person name="Kyrpides N."/>
        </authorList>
    </citation>
    <scope>NUCLEOTIDE SEQUENCE [LARGE SCALE GENOMIC DNA]</scope>
    <source>
        <strain evidence="11 12">DSM 43889</strain>
    </source>
</reference>
<evidence type="ECO:0000256" key="6">
    <source>
        <dbReference type="ARBA" id="ARBA00048131"/>
    </source>
</evidence>
<feature type="region of interest" description="Disordered" evidence="8">
    <location>
        <begin position="403"/>
        <end position="422"/>
    </location>
</feature>
<feature type="region of interest" description="Disordered" evidence="8">
    <location>
        <begin position="539"/>
        <end position="558"/>
    </location>
</feature>
<dbReference type="Pfam" id="PF13579">
    <property type="entry name" value="Glyco_trans_4_4"/>
    <property type="match status" value="1"/>
</dbReference>
<dbReference type="EC" id="2.4.1.250" evidence="7"/>